<gene>
    <name evidence="3" type="ORF">FRX94_05000</name>
</gene>
<protein>
    <submittedName>
        <fullName evidence="3">Glycosyltransferase</fullName>
    </submittedName>
</protein>
<dbReference type="PANTHER" id="PTHR43685">
    <property type="entry name" value="GLYCOSYLTRANSFERASE"/>
    <property type="match status" value="1"/>
</dbReference>
<dbReference type="OrthoDB" id="4388730at2"/>
<accession>A0A5C5UMI1</accession>
<evidence type="ECO:0000313" key="3">
    <source>
        <dbReference type="EMBL" id="TWT26590.1"/>
    </source>
</evidence>
<dbReference type="GO" id="GO:0016740">
    <property type="term" value="F:transferase activity"/>
    <property type="evidence" value="ECO:0007669"/>
    <property type="project" value="UniProtKB-KW"/>
</dbReference>
<dbReference type="CDD" id="cd00761">
    <property type="entry name" value="Glyco_tranf_GTA_type"/>
    <property type="match status" value="1"/>
</dbReference>
<comment type="caution">
    <text evidence="3">The sequence shown here is derived from an EMBL/GenBank/DDBJ whole genome shotgun (WGS) entry which is preliminary data.</text>
</comment>
<dbReference type="PANTHER" id="PTHR43685:SF14">
    <property type="entry name" value="GLYCOSYLTRANSFERASE 2-LIKE DOMAIN-CONTAINING PROTEIN"/>
    <property type="match status" value="1"/>
</dbReference>
<dbReference type="InterPro" id="IPR029044">
    <property type="entry name" value="Nucleotide-diphossugar_trans"/>
</dbReference>
<name>A0A5C5UMI1_9CORY</name>
<feature type="region of interest" description="Disordered" evidence="1">
    <location>
        <begin position="46"/>
        <end position="70"/>
    </location>
</feature>
<evidence type="ECO:0000313" key="4">
    <source>
        <dbReference type="Proteomes" id="UP000320791"/>
    </source>
</evidence>
<sequence>MCCSARNSPTCATGLTRSPEVCSNPGACLPPPSNCRNGATALRSRRYSPAAPPSSGPASPRCPATSTTAYTGKATSMRGRTASGYCARFGRNGVENIDVVVCTVTGREHFLKDCVAAIEKELLPADTLTVIRDLPLANARNKGVASGTNPVVVFIDDDAVARPGWRAAMSIFDDPTITGIGGAIHPNFESGHGDERHAWVYGCDHAGLPADGEEIRNPIGAAMAFRRPIPEFSPALGRVGGNTAGGEETELCQRIHGRIIRHTAFAVDHFVPKSRTKLSYHIRRSFNEGRMKSWLSNLGPERAYAKRPSVHVLAAAVGFALGKRGFIPPKKPTCAASIIVCTDGKRPLKLGHIERAIEGLDAEIVVVDNSADGIGIGIRAPEPGLARARNVGIRAANGRILAFTDDDAELDPRWLKELLAGYDNDDSIWAVTGRVCSRPTTHAQHLFEDYVSYDFGEKPRRWNLDTAERPPLYPYPGGSFGAGVNMSFRADVFQKIGGFSEELGAGRCTRGGEDLDMLRRVILHGGTIQYWPYAVVWHDHRATKRQLFEQMFAFGAGFSASLSRCLADGKFVPTSLRGTVPRGAVKGPQEPGPWWMRAAEVAGLVCGPPLFAAARLSDAVGVWNKTQ</sequence>
<dbReference type="AlphaFoldDB" id="A0A5C5UMI1"/>
<proteinExistence type="predicted"/>
<feature type="domain" description="Glycosyltransferase 2-like" evidence="2">
    <location>
        <begin position="377"/>
        <end position="496"/>
    </location>
</feature>
<dbReference type="EMBL" id="VOHM01000008">
    <property type="protein sequence ID" value="TWT26590.1"/>
    <property type="molecule type" value="Genomic_DNA"/>
</dbReference>
<dbReference type="SUPFAM" id="SSF53448">
    <property type="entry name" value="Nucleotide-diphospho-sugar transferases"/>
    <property type="match status" value="2"/>
</dbReference>
<dbReference type="InterPro" id="IPR050834">
    <property type="entry name" value="Glycosyltransf_2"/>
</dbReference>
<dbReference type="InterPro" id="IPR001173">
    <property type="entry name" value="Glyco_trans_2-like"/>
</dbReference>
<dbReference type="Pfam" id="PF00535">
    <property type="entry name" value="Glycos_transf_2"/>
    <property type="match status" value="1"/>
</dbReference>
<organism evidence="3 4">
    <name type="scientific">Corynebacterium canis</name>
    <dbReference type="NCBI Taxonomy" id="679663"/>
    <lineage>
        <taxon>Bacteria</taxon>
        <taxon>Bacillati</taxon>
        <taxon>Actinomycetota</taxon>
        <taxon>Actinomycetes</taxon>
        <taxon>Mycobacteriales</taxon>
        <taxon>Corynebacteriaceae</taxon>
        <taxon>Corynebacterium</taxon>
    </lineage>
</organism>
<keyword evidence="4" id="KW-1185">Reference proteome</keyword>
<evidence type="ECO:0000256" key="1">
    <source>
        <dbReference type="SAM" id="MobiDB-lite"/>
    </source>
</evidence>
<reference evidence="3 4" key="1">
    <citation type="submission" date="2019-08" db="EMBL/GenBank/DDBJ databases">
        <authorList>
            <person name="Lei W."/>
        </authorList>
    </citation>
    <scope>NUCLEOTIDE SEQUENCE [LARGE SCALE GENOMIC DNA]</scope>
    <source>
        <strain evidence="3 4">CCUG 58627</strain>
    </source>
</reference>
<dbReference type="Proteomes" id="UP000320791">
    <property type="component" value="Unassembled WGS sequence"/>
</dbReference>
<keyword evidence="3" id="KW-0808">Transferase</keyword>
<dbReference type="Gene3D" id="3.90.550.10">
    <property type="entry name" value="Spore Coat Polysaccharide Biosynthesis Protein SpsA, Chain A"/>
    <property type="match status" value="2"/>
</dbReference>
<evidence type="ECO:0000259" key="2">
    <source>
        <dbReference type="Pfam" id="PF00535"/>
    </source>
</evidence>